<proteinExistence type="predicted"/>
<evidence type="ECO:0000313" key="4">
    <source>
        <dbReference type="EMBL" id="SHI52881.1"/>
    </source>
</evidence>
<keyword evidence="1" id="KW-0677">Repeat</keyword>
<dbReference type="PANTHER" id="PTHR43308">
    <property type="entry name" value="OUTER MEMBRANE PROTEIN ALPHA-RELATED"/>
    <property type="match status" value="1"/>
</dbReference>
<dbReference type="EMBL" id="FQZS01000004">
    <property type="protein sequence ID" value="SHI52881.1"/>
    <property type="molecule type" value="Genomic_DNA"/>
</dbReference>
<dbReference type="STRING" id="1122184.SAMN02745176_00563"/>
<feature type="domain" description="SLH" evidence="3">
    <location>
        <begin position="277"/>
        <end position="339"/>
    </location>
</feature>
<dbReference type="Pfam" id="PF00395">
    <property type="entry name" value="SLH"/>
    <property type="match status" value="3"/>
</dbReference>
<organism evidence="4 5">
    <name type="scientific">Lutispora thermophila DSM 19022</name>
    <dbReference type="NCBI Taxonomy" id="1122184"/>
    <lineage>
        <taxon>Bacteria</taxon>
        <taxon>Bacillati</taxon>
        <taxon>Bacillota</taxon>
        <taxon>Clostridia</taxon>
        <taxon>Lutisporales</taxon>
        <taxon>Lutisporaceae</taxon>
        <taxon>Lutispora</taxon>
    </lineage>
</organism>
<name>A0A1M6BW30_9FIRM</name>
<dbReference type="OrthoDB" id="2985276at2"/>
<evidence type="ECO:0000256" key="2">
    <source>
        <dbReference type="SAM" id="SignalP"/>
    </source>
</evidence>
<dbReference type="InterPro" id="IPR051465">
    <property type="entry name" value="Cell_Envelope_Struct_Comp"/>
</dbReference>
<keyword evidence="5" id="KW-1185">Reference proteome</keyword>
<sequence length="484" mass="54850">MKKLITTLIVLLLISTASYADIIEPGVSNESQYKEIVFLSGAPVEFTGKLQIKQSGKGDQIKYTYDYNLTGPNGATLTRKVIYVVNENTDSELKQISTGLTLDPKAKVSEKITIGDKTYVLEEQILNKASITQDKSIIKYTSGTWNGRKTYSQGQNKVIVDIYGENYKYDNTWSTVETAMIRHIITYQNKVGTSSTVQESTGTVEYGVTNIREKEILSQQSLPNQISFKESYMISEKEENTVVYKYDMPVITNGKTTSRKTGEGSFKLTTMPKLTSLPIPQYQDIRGYWAEEDINRLFSLGVIDGNGKYFNPRIPINRAEFAKAIIKACGLEIDTEKQKPRSRKEVQEDIIFSDVDANHPYYPYIKKVTELKLMNGTGYNTFGPDENLTKAQAVTILIRALGLENMSTFNLGKTFADEDQIPDWARKAIYVAEELDIIDPNEYNMIQPNNGLTRGEAANMLNRFITYLQKEIKTDYRERVVNFN</sequence>
<feature type="domain" description="SLH" evidence="3">
    <location>
        <begin position="412"/>
        <end position="475"/>
    </location>
</feature>
<dbReference type="InterPro" id="IPR001119">
    <property type="entry name" value="SLH_dom"/>
</dbReference>
<dbReference type="AlphaFoldDB" id="A0A1M6BW30"/>
<dbReference type="RefSeq" id="WP_073024301.1">
    <property type="nucleotide sequence ID" value="NZ_FQZS01000004.1"/>
</dbReference>
<evidence type="ECO:0000256" key="1">
    <source>
        <dbReference type="ARBA" id="ARBA00022737"/>
    </source>
</evidence>
<accession>A0A1M6BW30</accession>
<dbReference type="Proteomes" id="UP000184442">
    <property type="component" value="Unassembled WGS sequence"/>
</dbReference>
<evidence type="ECO:0000259" key="3">
    <source>
        <dbReference type="PROSITE" id="PS51272"/>
    </source>
</evidence>
<feature type="domain" description="SLH" evidence="3">
    <location>
        <begin position="348"/>
        <end position="411"/>
    </location>
</feature>
<reference evidence="4 5" key="1">
    <citation type="submission" date="2016-11" db="EMBL/GenBank/DDBJ databases">
        <authorList>
            <person name="Jaros S."/>
            <person name="Januszkiewicz K."/>
            <person name="Wedrychowicz H."/>
        </authorList>
    </citation>
    <scope>NUCLEOTIDE SEQUENCE [LARGE SCALE GENOMIC DNA]</scope>
    <source>
        <strain evidence="4 5">DSM 19022</strain>
    </source>
</reference>
<feature type="signal peptide" evidence="2">
    <location>
        <begin position="1"/>
        <end position="20"/>
    </location>
</feature>
<feature type="chain" id="PRO_5039149055" evidence="2">
    <location>
        <begin position="21"/>
        <end position="484"/>
    </location>
</feature>
<gene>
    <name evidence="4" type="ORF">SAMN02745176_00563</name>
</gene>
<dbReference type="PROSITE" id="PS51272">
    <property type="entry name" value="SLH"/>
    <property type="match status" value="3"/>
</dbReference>
<protein>
    <submittedName>
        <fullName evidence="4">S-layer homology domain-containing protein</fullName>
    </submittedName>
</protein>
<keyword evidence="2" id="KW-0732">Signal</keyword>
<evidence type="ECO:0000313" key="5">
    <source>
        <dbReference type="Proteomes" id="UP000184442"/>
    </source>
</evidence>